<organism evidence="1 2">
    <name type="scientific">Owenia fusiformis</name>
    <name type="common">Polychaete worm</name>
    <dbReference type="NCBI Taxonomy" id="6347"/>
    <lineage>
        <taxon>Eukaryota</taxon>
        <taxon>Metazoa</taxon>
        <taxon>Spiralia</taxon>
        <taxon>Lophotrochozoa</taxon>
        <taxon>Annelida</taxon>
        <taxon>Polychaeta</taxon>
        <taxon>Sedentaria</taxon>
        <taxon>Canalipalpata</taxon>
        <taxon>Sabellida</taxon>
        <taxon>Oweniida</taxon>
        <taxon>Oweniidae</taxon>
        <taxon>Owenia</taxon>
    </lineage>
</organism>
<dbReference type="Proteomes" id="UP000749559">
    <property type="component" value="Unassembled WGS sequence"/>
</dbReference>
<accession>A0A8S4QD52</accession>
<name>A0A8S4QD52_OWEFU</name>
<proteinExistence type="predicted"/>
<evidence type="ECO:0000313" key="1">
    <source>
        <dbReference type="EMBL" id="CAH1802759.1"/>
    </source>
</evidence>
<gene>
    <name evidence="1" type="ORF">OFUS_LOCUS26406</name>
</gene>
<protein>
    <submittedName>
        <fullName evidence="1">Uncharacterized protein</fullName>
    </submittedName>
</protein>
<dbReference type="AlphaFoldDB" id="A0A8S4QD52"/>
<keyword evidence="2" id="KW-1185">Reference proteome</keyword>
<dbReference type="EMBL" id="CAIIXF020000067">
    <property type="protein sequence ID" value="CAH1802759.1"/>
    <property type="molecule type" value="Genomic_DNA"/>
</dbReference>
<feature type="non-terminal residue" evidence="1">
    <location>
        <position position="1"/>
    </location>
</feature>
<evidence type="ECO:0000313" key="2">
    <source>
        <dbReference type="Proteomes" id="UP000749559"/>
    </source>
</evidence>
<reference evidence="1" key="1">
    <citation type="submission" date="2022-03" db="EMBL/GenBank/DDBJ databases">
        <authorList>
            <person name="Martin C."/>
        </authorList>
    </citation>
    <scope>NUCLEOTIDE SEQUENCE</scope>
</reference>
<comment type="caution">
    <text evidence="1">The sequence shown here is derived from an EMBL/GenBank/DDBJ whole genome shotgun (WGS) entry which is preliminary data.</text>
</comment>
<sequence length="399" mass="45322">DQHIMAQNQLKAQLKAWLGRHLTDQDGDTPTRVYSSDVYNDMLSKTKVKISKTMLGRCLKELYPGTNLVNGGKSTKNIPRKYYYSGVYYRSVSSEIPQSAPIAFNEDTDDLDIQPSCSMTKQAIIERIESPPRRQGPATLEIATQTEIEFTSTGSQTDFKSPSTQQVNDLQKQIKHLSDLLHTTQLEMDRLYTTLGYLPNPHSTEAGERYHVEADFEQLSSLERILGKGSFVVVTQRRLQNGTSIAVKQLTSRESSIREYQHLAAAQLNKPDFIQTLLAVDLNGPPYSKVNPPYPNIEADNVDNVQALFDYYFEHLPSAFDDLIVEFHAAPLSYNQYRERYGELSRREVYDLLVTKPKPLCQAKRHTLHAFVKKLDPINIEVEEGRDVTLLDDFLGSVE</sequence>